<gene>
    <name evidence="1" type="ORF">LZC94_38695</name>
</gene>
<reference evidence="1 2" key="1">
    <citation type="submission" date="2021-12" db="EMBL/GenBank/DDBJ databases">
        <title>Discovery of the Pendulisporaceae a myxobacterial family with distinct sporulation behavior and unique specialized metabolism.</title>
        <authorList>
            <person name="Garcia R."/>
            <person name="Popoff A."/>
            <person name="Bader C.D."/>
            <person name="Loehr J."/>
            <person name="Walesch S."/>
            <person name="Walt C."/>
            <person name="Boldt J."/>
            <person name="Bunk B."/>
            <person name="Haeckl F.J.F.P.J."/>
            <person name="Gunesch A.P."/>
            <person name="Birkelbach J."/>
            <person name="Nuebel U."/>
            <person name="Pietschmann T."/>
            <person name="Bach T."/>
            <person name="Mueller R."/>
        </authorList>
    </citation>
    <scope>NUCLEOTIDE SEQUENCE [LARGE SCALE GENOMIC DNA]</scope>
    <source>
        <strain evidence="1 2">MSr11954</strain>
    </source>
</reference>
<evidence type="ECO:0000313" key="2">
    <source>
        <dbReference type="Proteomes" id="UP001370348"/>
    </source>
</evidence>
<sequence length="502" mass="52226">MRKMAFRLAALVTLSGLAGLGGAIAPFGMVGCASILGLENTTLGSDPDVSGDGFVVRQTTGWIAADGGYVTWPSKLASQDITVSVRNGTEFVASELRSQHIVDGTTVGLNFGSPAPGERYVAVQEGGIRTIYVVKGNHLDLGFDAVGRHDAVQAAAGLRLTAKGVSATDGGENEPESFLGGSLTLPLGKLAGTPPAWTIAQGSSAGPLRLLDRAKGDVAWVKREGPVAPSFLATVEGCTFPEQFQMLPGSEAHVEVTCGTAPKRSVSLRTSLEAFRNLVASAPEPDSAVVTLVQIPPGHRVLREQPATRVMGDLVGHGPVPLDAAPLDFDFVDPALPDWPLVATARIEFESGGAAPFQTSFKVSRALRDGPLAPLVGPVRGVSIGTSDLLQPGAKIVGVGYTPTIVLVPPDTTPPLRAPTSYRLGIMAFDDRDGGPAGGFEFVTEIVTRGTEVVLPPGVVQAGKTHLLTVTAQYTESYSEEEPLRGRLPSGETTITTNVFAP</sequence>
<dbReference type="RefSeq" id="WP_394823367.1">
    <property type="nucleotide sequence ID" value="NZ_CP089984.1"/>
</dbReference>
<accession>A0ABZ2LXK6</accession>
<name>A0ABZ2LXK6_9BACT</name>
<proteinExistence type="predicted"/>
<dbReference type="Proteomes" id="UP001370348">
    <property type="component" value="Chromosome"/>
</dbReference>
<dbReference type="EMBL" id="CP089984">
    <property type="protein sequence ID" value="WXB13752.1"/>
    <property type="molecule type" value="Genomic_DNA"/>
</dbReference>
<keyword evidence="2" id="KW-1185">Reference proteome</keyword>
<dbReference type="PROSITE" id="PS51257">
    <property type="entry name" value="PROKAR_LIPOPROTEIN"/>
    <property type="match status" value="1"/>
</dbReference>
<organism evidence="1 2">
    <name type="scientific">Pendulispora albinea</name>
    <dbReference type="NCBI Taxonomy" id="2741071"/>
    <lineage>
        <taxon>Bacteria</taxon>
        <taxon>Pseudomonadati</taxon>
        <taxon>Myxococcota</taxon>
        <taxon>Myxococcia</taxon>
        <taxon>Myxococcales</taxon>
        <taxon>Sorangiineae</taxon>
        <taxon>Pendulisporaceae</taxon>
        <taxon>Pendulispora</taxon>
    </lineage>
</organism>
<protein>
    <submittedName>
        <fullName evidence="1">Uncharacterized protein</fullName>
    </submittedName>
</protein>
<evidence type="ECO:0000313" key="1">
    <source>
        <dbReference type="EMBL" id="WXB13752.1"/>
    </source>
</evidence>